<organism evidence="18 19">
    <name type="scientific">Actinocorallia aurantiaca</name>
    <dbReference type="NCBI Taxonomy" id="46204"/>
    <lineage>
        <taxon>Bacteria</taxon>
        <taxon>Bacillati</taxon>
        <taxon>Actinomycetota</taxon>
        <taxon>Actinomycetes</taxon>
        <taxon>Streptosporangiales</taxon>
        <taxon>Thermomonosporaceae</taxon>
        <taxon>Actinocorallia</taxon>
    </lineage>
</organism>
<evidence type="ECO:0000256" key="16">
    <source>
        <dbReference type="ARBA" id="ARBA00047594"/>
    </source>
</evidence>
<evidence type="ECO:0000256" key="7">
    <source>
        <dbReference type="ARBA" id="ARBA00022801"/>
    </source>
</evidence>
<comment type="miscellaneous">
    <text evidence="17">Bacitracin is thought to be involved in the inhibition of peptidoglycan synthesis by sequestering undecaprenyl diphosphate, thereby reducing the pool of lipid carrier available.</text>
</comment>
<protein>
    <recommendedName>
        <fullName evidence="4 17">Undecaprenyl-diphosphatase</fullName>
        <ecNumber evidence="3 17">3.6.1.27</ecNumber>
    </recommendedName>
    <alternativeName>
        <fullName evidence="15 17">Bacitracin resistance protein</fullName>
    </alternativeName>
    <alternativeName>
        <fullName evidence="14 17">Undecaprenyl pyrophosphate phosphatase</fullName>
    </alternativeName>
</protein>
<evidence type="ECO:0000313" key="18">
    <source>
        <dbReference type="EMBL" id="GAA2724108.1"/>
    </source>
</evidence>
<feature type="transmembrane region" description="Helical" evidence="17">
    <location>
        <begin position="221"/>
        <end position="241"/>
    </location>
</feature>
<feature type="transmembrane region" description="Helical" evidence="17">
    <location>
        <begin position="253"/>
        <end position="272"/>
    </location>
</feature>
<evidence type="ECO:0000256" key="4">
    <source>
        <dbReference type="ARBA" id="ARBA00021581"/>
    </source>
</evidence>
<keyword evidence="19" id="KW-1185">Reference proteome</keyword>
<evidence type="ECO:0000256" key="12">
    <source>
        <dbReference type="ARBA" id="ARBA00023251"/>
    </source>
</evidence>
<accession>A0ABN3U4A6</accession>
<feature type="transmembrane region" description="Helical" evidence="17">
    <location>
        <begin position="115"/>
        <end position="133"/>
    </location>
</feature>
<keyword evidence="9 17" id="KW-0573">Peptidoglycan synthesis</keyword>
<evidence type="ECO:0000256" key="13">
    <source>
        <dbReference type="ARBA" id="ARBA00023316"/>
    </source>
</evidence>
<dbReference type="RefSeq" id="WP_344450077.1">
    <property type="nucleotide sequence ID" value="NZ_BAAATZ010000006.1"/>
</dbReference>
<keyword evidence="6 17" id="KW-0812">Transmembrane</keyword>
<evidence type="ECO:0000256" key="1">
    <source>
        <dbReference type="ARBA" id="ARBA00004651"/>
    </source>
</evidence>
<dbReference type="Proteomes" id="UP001501842">
    <property type="component" value="Unassembled WGS sequence"/>
</dbReference>
<keyword evidence="5 17" id="KW-1003">Cell membrane</keyword>
<evidence type="ECO:0000256" key="14">
    <source>
        <dbReference type="ARBA" id="ARBA00032707"/>
    </source>
</evidence>
<keyword evidence="11 17" id="KW-0472">Membrane</keyword>
<evidence type="ECO:0000256" key="11">
    <source>
        <dbReference type="ARBA" id="ARBA00023136"/>
    </source>
</evidence>
<evidence type="ECO:0000256" key="9">
    <source>
        <dbReference type="ARBA" id="ARBA00022984"/>
    </source>
</evidence>
<keyword evidence="10 17" id="KW-1133">Transmembrane helix</keyword>
<dbReference type="PANTHER" id="PTHR30622">
    <property type="entry name" value="UNDECAPRENYL-DIPHOSPHATASE"/>
    <property type="match status" value="1"/>
</dbReference>
<keyword evidence="7 17" id="KW-0378">Hydrolase</keyword>
<evidence type="ECO:0000256" key="8">
    <source>
        <dbReference type="ARBA" id="ARBA00022960"/>
    </source>
</evidence>
<dbReference type="InterPro" id="IPR003824">
    <property type="entry name" value="UppP"/>
</dbReference>
<dbReference type="EMBL" id="BAAATZ010000006">
    <property type="protein sequence ID" value="GAA2724108.1"/>
    <property type="molecule type" value="Genomic_DNA"/>
</dbReference>
<evidence type="ECO:0000256" key="5">
    <source>
        <dbReference type="ARBA" id="ARBA00022475"/>
    </source>
</evidence>
<evidence type="ECO:0000256" key="15">
    <source>
        <dbReference type="ARBA" id="ARBA00032932"/>
    </source>
</evidence>
<dbReference type="NCBIfam" id="TIGR00753">
    <property type="entry name" value="undec_PP_bacA"/>
    <property type="match status" value="1"/>
</dbReference>
<comment type="function">
    <text evidence="17">Catalyzes the dephosphorylation of undecaprenyl diphosphate (UPP). Confers resistance to bacitracin.</text>
</comment>
<dbReference type="NCBIfam" id="NF001392">
    <property type="entry name" value="PRK00281.2-1"/>
    <property type="match status" value="1"/>
</dbReference>
<dbReference type="PANTHER" id="PTHR30622:SF4">
    <property type="entry name" value="UNDECAPRENYL-DIPHOSPHATASE"/>
    <property type="match status" value="1"/>
</dbReference>
<name>A0ABN3U4A6_9ACTN</name>
<evidence type="ECO:0000256" key="10">
    <source>
        <dbReference type="ARBA" id="ARBA00022989"/>
    </source>
</evidence>
<keyword evidence="8 17" id="KW-0133">Cell shape</keyword>
<keyword evidence="12 17" id="KW-0046">Antibiotic resistance</keyword>
<evidence type="ECO:0000256" key="2">
    <source>
        <dbReference type="ARBA" id="ARBA00010621"/>
    </source>
</evidence>
<evidence type="ECO:0000256" key="6">
    <source>
        <dbReference type="ARBA" id="ARBA00022692"/>
    </source>
</evidence>
<comment type="caution">
    <text evidence="18">The sequence shown here is derived from an EMBL/GenBank/DDBJ whole genome shotgun (WGS) entry which is preliminary data.</text>
</comment>
<dbReference type="EC" id="3.6.1.27" evidence="3 17"/>
<keyword evidence="13 17" id="KW-0961">Cell wall biogenesis/degradation</keyword>
<feature type="transmembrane region" description="Helical" evidence="17">
    <location>
        <begin position="88"/>
        <end position="109"/>
    </location>
</feature>
<evidence type="ECO:0000256" key="17">
    <source>
        <dbReference type="HAMAP-Rule" id="MF_01006"/>
    </source>
</evidence>
<comment type="similarity">
    <text evidence="2 17">Belongs to the UppP family.</text>
</comment>
<evidence type="ECO:0000313" key="19">
    <source>
        <dbReference type="Proteomes" id="UP001501842"/>
    </source>
</evidence>
<gene>
    <name evidence="17" type="primary">uppP</name>
    <name evidence="18" type="ORF">GCM10010439_20990</name>
</gene>
<sequence length="280" mass="29798">MSWFEAVVLGLLQGLTEFLPISSSAHLRVFSALAGWDDPGAAFTAVTQLGTESAVLIYFRRDIAAIVRAWTASLFVKERRSDPNARMGWFVIVGSLPICVLGVAFQHTIETSLRDLRIIATTLIVFGLVLAVADRSLAGRRARKITELTFPHALGYGFAQSLALVPGVSRSGGTISAGLLLGYEREAAARFSFLLAIPAVLASGVLELFEIGEGPAPSWGPTLLATVIAFAVGYAAIAWFLKYISTHTFTPFVVYRVALGLLILGLLFSGALSPDAGVIG</sequence>
<proteinExistence type="inferred from homology"/>
<dbReference type="Pfam" id="PF02673">
    <property type="entry name" value="BacA"/>
    <property type="match status" value="1"/>
</dbReference>
<comment type="subcellular location">
    <subcellularLocation>
        <location evidence="1 17">Cell membrane</location>
        <topology evidence="1 17">Multi-pass membrane protein</topology>
    </subcellularLocation>
</comment>
<dbReference type="HAMAP" id="MF_01006">
    <property type="entry name" value="Undec_diphosphatase"/>
    <property type="match status" value="1"/>
</dbReference>
<feature type="transmembrane region" description="Helical" evidence="17">
    <location>
        <begin position="191"/>
        <end position="209"/>
    </location>
</feature>
<reference evidence="18 19" key="1">
    <citation type="journal article" date="2019" name="Int. J. Syst. Evol. Microbiol.">
        <title>The Global Catalogue of Microorganisms (GCM) 10K type strain sequencing project: providing services to taxonomists for standard genome sequencing and annotation.</title>
        <authorList>
            <consortium name="The Broad Institute Genomics Platform"/>
            <consortium name="The Broad Institute Genome Sequencing Center for Infectious Disease"/>
            <person name="Wu L."/>
            <person name="Ma J."/>
        </authorList>
    </citation>
    <scope>NUCLEOTIDE SEQUENCE [LARGE SCALE GENOMIC DNA]</scope>
    <source>
        <strain evidence="18 19">JCM 8201</strain>
    </source>
</reference>
<evidence type="ECO:0000256" key="3">
    <source>
        <dbReference type="ARBA" id="ARBA00012374"/>
    </source>
</evidence>
<comment type="catalytic activity">
    <reaction evidence="16 17">
        <text>di-trans,octa-cis-undecaprenyl diphosphate + H2O = di-trans,octa-cis-undecaprenyl phosphate + phosphate + H(+)</text>
        <dbReference type="Rhea" id="RHEA:28094"/>
        <dbReference type="ChEBI" id="CHEBI:15377"/>
        <dbReference type="ChEBI" id="CHEBI:15378"/>
        <dbReference type="ChEBI" id="CHEBI:43474"/>
        <dbReference type="ChEBI" id="CHEBI:58405"/>
        <dbReference type="ChEBI" id="CHEBI:60392"/>
        <dbReference type="EC" id="3.6.1.27"/>
    </reaction>
</comment>